<feature type="compositionally biased region" description="Basic and acidic residues" evidence="13">
    <location>
        <begin position="487"/>
        <end position="511"/>
    </location>
</feature>
<evidence type="ECO:0000313" key="16">
    <source>
        <dbReference type="Proteomes" id="UP000811255"/>
    </source>
</evidence>
<comment type="function">
    <text evidence="8 10">Involved in protein export. Acts as a chaperone by maintaining the newly synthesized protein in an open conformation. Functions as a peptidyl-prolyl cis-trans isomerase.</text>
</comment>
<dbReference type="SUPFAM" id="SSF102735">
    <property type="entry name" value="Trigger factor ribosome-binding domain"/>
    <property type="match status" value="1"/>
</dbReference>
<evidence type="ECO:0000256" key="3">
    <source>
        <dbReference type="ARBA" id="ARBA00013194"/>
    </source>
</evidence>
<feature type="region of interest" description="Disordered" evidence="13">
    <location>
        <begin position="438"/>
        <end position="524"/>
    </location>
</feature>
<dbReference type="Gene3D" id="1.10.3120.10">
    <property type="entry name" value="Trigger factor, C-terminal domain"/>
    <property type="match status" value="1"/>
</dbReference>
<keyword evidence="6 10" id="KW-0143">Chaperone</keyword>
<dbReference type="NCBIfam" id="TIGR00115">
    <property type="entry name" value="tig"/>
    <property type="match status" value="1"/>
</dbReference>
<evidence type="ECO:0000256" key="11">
    <source>
        <dbReference type="PROSITE-ProRule" id="PRU00277"/>
    </source>
</evidence>
<comment type="subcellular location">
    <subcellularLocation>
        <location evidence="10">Cytoplasm</location>
    </subcellularLocation>
    <text evidence="10">About half TF is bound to the ribosome near the polypeptide exit tunnel while the other half is free in the cytoplasm.</text>
</comment>
<keyword evidence="16" id="KW-1185">Reference proteome</keyword>
<evidence type="ECO:0000256" key="10">
    <source>
        <dbReference type="HAMAP-Rule" id="MF_00303"/>
    </source>
</evidence>
<gene>
    <name evidence="10 15" type="primary">tig</name>
    <name evidence="15" type="ORF">KK137_01030</name>
</gene>
<dbReference type="EMBL" id="JAHFVK010000001">
    <property type="protein sequence ID" value="MBT2132903.1"/>
    <property type="molecule type" value="Genomic_DNA"/>
</dbReference>
<dbReference type="InterPro" id="IPR001179">
    <property type="entry name" value="PPIase_FKBP_dom"/>
</dbReference>
<dbReference type="PANTHER" id="PTHR30560:SF3">
    <property type="entry name" value="TRIGGER FACTOR-LIKE PROTEIN TIG, CHLOROPLASTIC"/>
    <property type="match status" value="1"/>
</dbReference>
<evidence type="ECO:0000256" key="9">
    <source>
        <dbReference type="ARBA" id="ARBA00029986"/>
    </source>
</evidence>
<dbReference type="InterPro" id="IPR008880">
    <property type="entry name" value="Trigger_fac_C"/>
</dbReference>
<dbReference type="GO" id="GO:0003755">
    <property type="term" value="F:peptidyl-prolyl cis-trans isomerase activity"/>
    <property type="evidence" value="ECO:0007669"/>
    <property type="project" value="UniProtKB-EC"/>
</dbReference>
<comment type="domain">
    <text evidence="10">Consists of 3 domains; the N-terminus binds the ribosome, the middle domain has PPIase activity, while the C-terminus has intrinsic chaperone activity on its own.</text>
</comment>
<dbReference type="InterPro" id="IPR027304">
    <property type="entry name" value="Trigger_fact/SurA_dom_sf"/>
</dbReference>
<evidence type="ECO:0000256" key="2">
    <source>
        <dbReference type="ARBA" id="ARBA00005464"/>
    </source>
</evidence>
<dbReference type="HAMAP" id="MF_00303">
    <property type="entry name" value="Trigger_factor_Tig"/>
    <property type="match status" value="1"/>
</dbReference>
<dbReference type="Gene3D" id="3.10.50.40">
    <property type="match status" value="1"/>
</dbReference>
<evidence type="ECO:0000256" key="7">
    <source>
        <dbReference type="ARBA" id="ARBA00023235"/>
    </source>
</evidence>
<feature type="compositionally biased region" description="Basic residues" evidence="13">
    <location>
        <begin position="515"/>
        <end position="524"/>
    </location>
</feature>
<keyword evidence="10 12" id="KW-0131">Cell cycle</keyword>
<dbReference type="SUPFAM" id="SSF54534">
    <property type="entry name" value="FKBP-like"/>
    <property type="match status" value="1"/>
</dbReference>
<dbReference type="EC" id="5.2.1.8" evidence="3 10"/>
<dbReference type="RefSeq" id="WP_214534096.1">
    <property type="nucleotide sequence ID" value="NZ_JAHFVK010000001.1"/>
</dbReference>
<dbReference type="Proteomes" id="UP000811255">
    <property type="component" value="Unassembled WGS sequence"/>
</dbReference>
<dbReference type="SUPFAM" id="SSF109998">
    <property type="entry name" value="Triger factor/SurA peptide-binding domain-like"/>
    <property type="match status" value="1"/>
</dbReference>
<name>A0ABS5VZF4_9SPHN</name>
<evidence type="ECO:0000256" key="1">
    <source>
        <dbReference type="ARBA" id="ARBA00000971"/>
    </source>
</evidence>
<dbReference type="Pfam" id="PF05697">
    <property type="entry name" value="Trigger_N"/>
    <property type="match status" value="1"/>
</dbReference>
<evidence type="ECO:0000259" key="14">
    <source>
        <dbReference type="PROSITE" id="PS50059"/>
    </source>
</evidence>
<evidence type="ECO:0000256" key="8">
    <source>
        <dbReference type="ARBA" id="ARBA00024849"/>
    </source>
</evidence>
<reference evidence="15 16" key="1">
    <citation type="submission" date="2021-05" db="EMBL/GenBank/DDBJ databases">
        <title>Croceibacterium sp. LX-88 genome sequence.</title>
        <authorList>
            <person name="Luo X."/>
        </authorList>
    </citation>
    <scope>NUCLEOTIDE SEQUENCE [LARGE SCALE GENOMIC DNA]</scope>
    <source>
        <strain evidence="15 16">LX-88</strain>
    </source>
</reference>
<protein>
    <recommendedName>
        <fullName evidence="4 10">Trigger factor</fullName>
        <shortName evidence="10">TF</shortName>
        <ecNumber evidence="3 10">5.2.1.8</ecNumber>
    </recommendedName>
    <alternativeName>
        <fullName evidence="9 10">PPIase</fullName>
    </alternativeName>
</protein>
<dbReference type="PANTHER" id="PTHR30560">
    <property type="entry name" value="TRIGGER FACTOR CHAPERONE AND PEPTIDYL-PROLYL CIS/TRANS ISOMERASE"/>
    <property type="match status" value="1"/>
</dbReference>
<keyword evidence="7 10" id="KW-0413">Isomerase</keyword>
<dbReference type="InterPro" id="IPR036611">
    <property type="entry name" value="Trigger_fac_ribosome-bd_sf"/>
</dbReference>
<keyword evidence="10 12" id="KW-0132">Cell division</keyword>
<comment type="catalytic activity">
    <reaction evidence="1 10 11">
        <text>[protein]-peptidylproline (omega=180) = [protein]-peptidylproline (omega=0)</text>
        <dbReference type="Rhea" id="RHEA:16237"/>
        <dbReference type="Rhea" id="RHEA-COMP:10747"/>
        <dbReference type="Rhea" id="RHEA-COMP:10748"/>
        <dbReference type="ChEBI" id="CHEBI:83833"/>
        <dbReference type="ChEBI" id="CHEBI:83834"/>
        <dbReference type="EC" id="5.2.1.8"/>
    </reaction>
</comment>
<evidence type="ECO:0000256" key="12">
    <source>
        <dbReference type="RuleBase" id="RU003914"/>
    </source>
</evidence>
<feature type="domain" description="PPIase FKBP-type" evidence="14">
    <location>
        <begin position="164"/>
        <end position="224"/>
    </location>
</feature>
<evidence type="ECO:0000256" key="5">
    <source>
        <dbReference type="ARBA" id="ARBA00023110"/>
    </source>
</evidence>
<feature type="compositionally biased region" description="Basic and acidic residues" evidence="13">
    <location>
        <begin position="461"/>
        <end position="478"/>
    </location>
</feature>
<keyword evidence="10" id="KW-0963">Cytoplasm</keyword>
<keyword evidence="5 10" id="KW-0697">Rotamase</keyword>
<organism evidence="15 16">
    <name type="scientific">Croceibacterium selenioxidans</name>
    <dbReference type="NCBI Taxonomy" id="2838833"/>
    <lineage>
        <taxon>Bacteria</taxon>
        <taxon>Pseudomonadati</taxon>
        <taxon>Pseudomonadota</taxon>
        <taxon>Alphaproteobacteria</taxon>
        <taxon>Sphingomonadales</taxon>
        <taxon>Erythrobacteraceae</taxon>
        <taxon>Croceibacterium</taxon>
    </lineage>
</organism>
<sequence length="524" mass="57404">MQIVETTNEGLKRAYTVKIPAKEIAARIEAEVKKVAPQVRMPGFRPGKVPANLIKKMHGAALHSDAFNASVRESIDALMREKQLRPALQPKVDLDEGYEEGKDAELKVELEVLPEIEAPSIDGLSLERLVVPVSDEALDEALGRLAENQKTYKDAPKTKKSAEGDQLIIDFVGRVDGVEFEGGKAEGAPLVIGSGRFIPGFEEQLGGLKAGDTKTIEVTFPEDYPAAELKGKKAEFDVTVQKLQVEGESKIDEDFAKSLGLDSLDKLKELMKVQLEQETAGLTRTQMKRQLLDKLAAEHDFEVPPTMVEAEFGQIWQQLQAEVAREDNPAEGLKEIEADKEDYRRIAERRVRLGLLLSEIGQANGVQVTAQEMGMLIQQAAQQYRPEDRERFVEYVRGDAMAQAQLRAPLYEDKVVDFLFDKAEVSERQVTREELEAAIEAEDTTPAPAPKKAAGKKAPAKKAEAKADEKPAKEEKAPAKKAPAAKAEPKAAAEKAPAKKAAPKAEAEKAPAKKPAAKKAPAKK</sequence>
<dbReference type="InterPro" id="IPR005215">
    <property type="entry name" value="Trig_fac"/>
</dbReference>
<comment type="similarity">
    <text evidence="2 10 12">Belongs to the FKBP-type PPIase family. Tig subfamily.</text>
</comment>
<evidence type="ECO:0000313" key="15">
    <source>
        <dbReference type="EMBL" id="MBT2132903.1"/>
    </source>
</evidence>
<accession>A0ABS5VZF4</accession>
<evidence type="ECO:0000256" key="13">
    <source>
        <dbReference type="SAM" id="MobiDB-lite"/>
    </source>
</evidence>
<proteinExistence type="inferred from homology"/>
<dbReference type="InterPro" id="IPR046357">
    <property type="entry name" value="PPIase_dom_sf"/>
</dbReference>
<dbReference type="InterPro" id="IPR008881">
    <property type="entry name" value="Trigger_fac_ribosome-bd_bac"/>
</dbReference>
<comment type="caution">
    <text evidence="15">The sequence shown here is derived from an EMBL/GenBank/DDBJ whole genome shotgun (WGS) entry which is preliminary data.</text>
</comment>
<evidence type="ECO:0000256" key="6">
    <source>
        <dbReference type="ARBA" id="ARBA00023186"/>
    </source>
</evidence>
<evidence type="ECO:0000256" key="4">
    <source>
        <dbReference type="ARBA" id="ARBA00016902"/>
    </source>
</evidence>
<dbReference type="Gene3D" id="3.30.70.1050">
    <property type="entry name" value="Trigger factor ribosome-binding domain"/>
    <property type="match status" value="1"/>
</dbReference>
<dbReference type="InterPro" id="IPR037041">
    <property type="entry name" value="Trigger_fac_C_sf"/>
</dbReference>
<dbReference type="PROSITE" id="PS50059">
    <property type="entry name" value="FKBP_PPIASE"/>
    <property type="match status" value="1"/>
</dbReference>
<dbReference type="Pfam" id="PF00254">
    <property type="entry name" value="FKBP_C"/>
    <property type="match status" value="1"/>
</dbReference>
<dbReference type="Pfam" id="PF05698">
    <property type="entry name" value="Trigger_C"/>
    <property type="match status" value="1"/>
</dbReference>